<reference evidence="7" key="1">
    <citation type="journal article" date="2020" name="Appl. Environ. Microbiol.">
        <title>Medium-Chain Fatty Acid Synthesis by 'Candidatus Weimeria bifida' gen. nov., sp. nov., and 'Candidatus Pseudoramibacter fermentans' sp. nov.</title>
        <authorList>
            <person name="Scarborough M.J."/>
            <person name="Myers K.S."/>
            <person name="Donohue T.J."/>
            <person name="Noguera D.R."/>
        </authorList>
    </citation>
    <scope>NUCLEOTIDE SEQUENCE</scope>
    <source>
        <strain evidence="7">EUB1.1</strain>
    </source>
</reference>
<sequence length="153" mass="17370">MKNFKKNAMAFFQAALEILELGIALVLLIFIAINLVNLFCHIHVDESLTTSFKTLQHFLELSLNLIICTEFIKMIYTHTMEAVLEALIFAIARGMIAGHTGGEQTLLYVVAILILMVTRKFLLTEADTAQSFHTHLEDFLKHFQIKIKDSDSK</sequence>
<evidence type="ECO:0000256" key="2">
    <source>
        <dbReference type="ARBA" id="ARBA00022475"/>
    </source>
</evidence>
<evidence type="ECO:0000256" key="6">
    <source>
        <dbReference type="SAM" id="Phobius"/>
    </source>
</evidence>
<keyword evidence="4 6" id="KW-1133">Transmembrane helix</keyword>
<organism evidence="7 8">
    <name type="scientific">Candidatus Pseudoramibacter fermentans</name>
    <dbReference type="NCBI Taxonomy" id="2594427"/>
    <lineage>
        <taxon>Bacteria</taxon>
        <taxon>Bacillati</taxon>
        <taxon>Bacillota</taxon>
        <taxon>Clostridia</taxon>
        <taxon>Eubacteriales</taxon>
        <taxon>Eubacteriaceae</taxon>
        <taxon>Pseudoramibacter</taxon>
    </lineage>
</organism>
<proteinExistence type="predicted"/>
<evidence type="ECO:0000256" key="4">
    <source>
        <dbReference type="ARBA" id="ARBA00022989"/>
    </source>
</evidence>
<evidence type="ECO:0008006" key="9">
    <source>
        <dbReference type="Google" id="ProtNLM"/>
    </source>
</evidence>
<keyword evidence="8" id="KW-1185">Reference proteome</keyword>
<dbReference type="EMBL" id="VOGB01000005">
    <property type="protein sequence ID" value="MQM73136.1"/>
    <property type="molecule type" value="Genomic_DNA"/>
</dbReference>
<keyword evidence="3 6" id="KW-0812">Transmembrane</keyword>
<protein>
    <recommendedName>
        <fullName evidence="9">Transporter</fullName>
    </recommendedName>
</protein>
<keyword evidence="5 6" id="KW-0472">Membrane</keyword>
<dbReference type="AlphaFoldDB" id="A0A6L5GTG5"/>
<comment type="subcellular location">
    <subcellularLocation>
        <location evidence="1">Cell membrane</location>
        <topology evidence="1">Multi-pass membrane protein</topology>
    </subcellularLocation>
</comment>
<accession>A0A6L5GTG5</accession>
<name>A0A6L5GTG5_9FIRM</name>
<feature type="transmembrane region" description="Helical" evidence="6">
    <location>
        <begin position="21"/>
        <end position="44"/>
    </location>
</feature>
<keyword evidence="2" id="KW-1003">Cell membrane</keyword>
<evidence type="ECO:0000313" key="8">
    <source>
        <dbReference type="Proteomes" id="UP000473648"/>
    </source>
</evidence>
<evidence type="ECO:0000256" key="3">
    <source>
        <dbReference type="ARBA" id="ARBA00022692"/>
    </source>
</evidence>
<comment type="caution">
    <text evidence="7">The sequence shown here is derived from an EMBL/GenBank/DDBJ whole genome shotgun (WGS) entry which is preliminary data.</text>
</comment>
<feature type="transmembrane region" description="Helical" evidence="6">
    <location>
        <begin position="105"/>
        <end position="122"/>
    </location>
</feature>
<dbReference type="Pfam" id="PF06146">
    <property type="entry name" value="PsiE"/>
    <property type="match status" value="1"/>
</dbReference>
<gene>
    <name evidence="7" type="ORF">FRC53_06980</name>
</gene>
<evidence type="ECO:0000313" key="7">
    <source>
        <dbReference type="EMBL" id="MQM73136.1"/>
    </source>
</evidence>
<dbReference type="Proteomes" id="UP000473648">
    <property type="component" value="Unassembled WGS sequence"/>
</dbReference>
<evidence type="ECO:0000256" key="5">
    <source>
        <dbReference type="ARBA" id="ARBA00023136"/>
    </source>
</evidence>
<dbReference type="InterPro" id="IPR020948">
    <property type="entry name" value="P_starv_induced_PsiE-like"/>
</dbReference>
<evidence type="ECO:0000256" key="1">
    <source>
        <dbReference type="ARBA" id="ARBA00004651"/>
    </source>
</evidence>